<feature type="region of interest" description="Disordered" evidence="6">
    <location>
        <begin position="242"/>
        <end position="315"/>
    </location>
</feature>
<dbReference type="EMBL" id="KN847534">
    <property type="protein sequence ID" value="KIW06611.1"/>
    <property type="molecule type" value="Genomic_DNA"/>
</dbReference>
<keyword evidence="3" id="KW-0805">Transcription regulation</keyword>
<evidence type="ECO:0000256" key="5">
    <source>
        <dbReference type="ARBA" id="ARBA00023242"/>
    </source>
</evidence>
<feature type="compositionally biased region" description="Basic and acidic residues" evidence="6">
    <location>
        <begin position="82"/>
        <end position="95"/>
    </location>
</feature>
<comment type="similarity">
    <text evidence="2">Belongs to the SNF5 family.</text>
</comment>
<dbReference type="GO" id="GO:0006338">
    <property type="term" value="P:chromatin remodeling"/>
    <property type="evidence" value="ECO:0007669"/>
    <property type="project" value="InterPro"/>
</dbReference>
<dbReference type="GO" id="GO:0000228">
    <property type="term" value="C:nuclear chromosome"/>
    <property type="evidence" value="ECO:0007669"/>
    <property type="project" value="InterPro"/>
</dbReference>
<dbReference type="AlphaFoldDB" id="A0A0D1XV10"/>
<protein>
    <recommendedName>
        <fullName evidence="7">GATA-type domain-containing protein</fullName>
    </recommendedName>
</protein>
<proteinExistence type="inferred from homology"/>
<dbReference type="GO" id="GO:0008270">
    <property type="term" value="F:zinc ion binding"/>
    <property type="evidence" value="ECO:0007669"/>
    <property type="project" value="InterPro"/>
</dbReference>
<reference evidence="8 9" key="1">
    <citation type="submission" date="2015-01" db="EMBL/GenBank/DDBJ databases">
        <title>The Genome Sequence of Ochroconis gallopava CBS43764.</title>
        <authorList>
            <consortium name="The Broad Institute Genomics Platform"/>
            <person name="Cuomo C."/>
            <person name="de Hoog S."/>
            <person name="Gorbushina A."/>
            <person name="Stielow B."/>
            <person name="Teixiera M."/>
            <person name="Abouelleil A."/>
            <person name="Chapman S.B."/>
            <person name="Priest M."/>
            <person name="Young S.K."/>
            <person name="Wortman J."/>
            <person name="Nusbaum C."/>
            <person name="Birren B."/>
        </authorList>
    </citation>
    <scope>NUCLEOTIDE SEQUENCE [LARGE SCALE GENOMIC DNA]</scope>
    <source>
        <strain evidence="8 9">CBS 43764</strain>
    </source>
</reference>
<sequence>MAPVAMLQSRANPPQAFLSSYAPRLRSYGNALLAPIIPQTSSLPMPRTTKRGTTAINYAEDGYDDDDFDSEGPRRPTGLRSLRREDTQAEAEKASERGREIFAPVDVQPIWREYMGKARRTMTEKQVQTQAHLPLVLIPIKIDIDIQPWRPEAPLPLPHNAREMGIDETHPAYKTPEVTPAFRLKDAFLWNLHEALTTPDVFAKTLVDELDLPADRKVALIMQISQQIRSQLEEYSQAALHPLFNPTTTPQPAKPTNPQVASLSQPAAATSTPRDRSHASTPAPSTSMAATPLPNGTADGDAADSKADASLEQQAAAADVSATAVAVPSENDVHNPDDTYRCIIELRINLMNKLYSDKFEWSLLHPPGFAESFARQTCADLGLNAEWVSAMAHAIYEAVYRLRKESLENGLPGAWDLDTDAAEGVEAGWRYEPERLAQDWAPIIETLSKEEIENREKERERNMRRMRRETNRYVAPAASQPSNYFADPTADDTPMGRGERSKKKRRFRSLSPLGRDTPDTAGAYGGGTSLTEAERQFWRCEHCRVWGSAVWAVREGPNGPRTLCNNCGLLYERNGKLPPWNKDLFASERPVGSTR</sequence>
<feature type="region of interest" description="Disordered" evidence="6">
    <location>
        <begin position="59"/>
        <end position="95"/>
    </location>
</feature>
<organism evidence="8 9">
    <name type="scientific">Verruconis gallopava</name>
    <dbReference type="NCBI Taxonomy" id="253628"/>
    <lineage>
        <taxon>Eukaryota</taxon>
        <taxon>Fungi</taxon>
        <taxon>Dikarya</taxon>
        <taxon>Ascomycota</taxon>
        <taxon>Pezizomycotina</taxon>
        <taxon>Dothideomycetes</taxon>
        <taxon>Pleosporomycetidae</taxon>
        <taxon>Venturiales</taxon>
        <taxon>Sympoventuriaceae</taxon>
        <taxon>Verruconis</taxon>
    </lineage>
</organism>
<gene>
    <name evidence="8" type="ORF">PV09_02325</name>
</gene>
<dbReference type="InterPro" id="IPR000679">
    <property type="entry name" value="Znf_GATA"/>
</dbReference>
<feature type="region of interest" description="Disordered" evidence="6">
    <location>
        <begin position="454"/>
        <end position="528"/>
    </location>
</feature>
<dbReference type="CDD" id="cd00202">
    <property type="entry name" value="ZnF_GATA"/>
    <property type="match status" value="1"/>
</dbReference>
<evidence type="ECO:0000313" key="8">
    <source>
        <dbReference type="EMBL" id="KIW06611.1"/>
    </source>
</evidence>
<feature type="domain" description="GATA-type" evidence="7">
    <location>
        <begin position="540"/>
        <end position="576"/>
    </location>
</feature>
<dbReference type="RefSeq" id="XP_016216480.1">
    <property type="nucleotide sequence ID" value="XM_016355344.1"/>
</dbReference>
<keyword evidence="9" id="KW-1185">Reference proteome</keyword>
<dbReference type="Gene3D" id="3.30.50.10">
    <property type="entry name" value="Erythroid Transcription Factor GATA-1, subunit A"/>
    <property type="match status" value="1"/>
</dbReference>
<dbReference type="HOGENOM" id="CLU_014421_2_0_1"/>
<dbReference type="PANTHER" id="PTHR10019">
    <property type="entry name" value="SNF5"/>
    <property type="match status" value="1"/>
</dbReference>
<dbReference type="OrthoDB" id="10258327at2759"/>
<dbReference type="InterPro" id="IPR013088">
    <property type="entry name" value="Znf_NHR/GATA"/>
</dbReference>
<feature type="compositionally biased region" description="Basic and acidic residues" evidence="6">
    <location>
        <begin position="454"/>
        <end position="471"/>
    </location>
</feature>
<dbReference type="Pfam" id="PF04855">
    <property type="entry name" value="SNF5"/>
    <property type="match status" value="1"/>
</dbReference>
<feature type="compositionally biased region" description="Acidic residues" evidence="6">
    <location>
        <begin position="61"/>
        <end position="70"/>
    </location>
</feature>
<dbReference type="GO" id="GO:0043565">
    <property type="term" value="F:sequence-specific DNA binding"/>
    <property type="evidence" value="ECO:0007669"/>
    <property type="project" value="InterPro"/>
</dbReference>
<accession>A0A0D1XV10</accession>
<evidence type="ECO:0000259" key="7">
    <source>
        <dbReference type="Pfam" id="PF00320"/>
    </source>
</evidence>
<feature type="compositionally biased region" description="Low complexity" evidence="6">
    <location>
        <begin position="279"/>
        <end position="292"/>
    </location>
</feature>
<keyword evidence="4" id="KW-0804">Transcription</keyword>
<feature type="compositionally biased region" description="Polar residues" evidence="6">
    <location>
        <begin position="245"/>
        <end position="272"/>
    </location>
</feature>
<dbReference type="GeneID" id="27310298"/>
<comment type="subcellular location">
    <subcellularLocation>
        <location evidence="1">Nucleus</location>
    </subcellularLocation>
</comment>
<dbReference type="SUPFAM" id="SSF57716">
    <property type="entry name" value="Glucocorticoid receptor-like (DNA-binding domain)"/>
    <property type="match status" value="1"/>
</dbReference>
<evidence type="ECO:0000256" key="1">
    <source>
        <dbReference type="ARBA" id="ARBA00004123"/>
    </source>
</evidence>
<evidence type="ECO:0000256" key="2">
    <source>
        <dbReference type="ARBA" id="ARBA00010239"/>
    </source>
</evidence>
<evidence type="ECO:0000256" key="4">
    <source>
        <dbReference type="ARBA" id="ARBA00023163"/>
    </source>
</evidence>
<name>A0A0D1XV10_9PEZI</name>
<dbReference type="InParanoid" id="A0A0D1XV10"/>
<evidence type="ECO:0000256" key="3">
    <source>
        <dbReference type="ARBA" id="ARBA00023015"/>
    </source>
</evidence>
<evidence type="ECO:0000256" key="6">
    <source>
        <dbReference type="SAM" id="MobiDB-lite"/>
    </source>
</evidence>
<dbReference type="Proteomes" id="UP000053259">
    <property type="component" value="Unassembled WGS sequence"/>
</dbReference>
<evidence type="ECO:0000313" key="9">
    <source>
        <dbReference type="Proteomes" id="UP000053259"/>
    </source>
</evidence>
<dbReference type="InterPro" id="IPR006939">
    <property type="entry name" value="SNF5"/>
</dbReference>
<dbReference type="GO" id="GO:0006355">
    <property type="term" value="P:regulation of DNA-templated transcription"/>
    <property type="evidence" value="ECO:0007669"/>
    <property type="project" value="InterPro"/>
</dbReference>
<dbReference type="Pfam" id="PF00320">
    <property type="entry name" value="GATA"/>
    <property type="match status" value="1"/>
</dbReference>
<keyword evidence="5" id="KW-0539">Nucleus</keyword>
<dbReference type="VEuPathDB" id="FungiDB:PV09_02325"/>
<dbReference type="STRING" id="253628.A0A0D1XV10"/>